<dbReference type="GO" id="GO:0004497">
    <property type="term" value="F:monooxygenase activity"/>
    <property type="evidence" value="ECO:0007669"/>
    <property type="project" value="UniProtKB-KW"/>
</dbReference>
<keyword evidence="1" id="KW-0503">Monooxygenase</keyword>
<evidence type="ECO:0000313" key="1">
    <source>
        <dbReference type="EMBL" id="EDP48639.1"/>
    </source>
</evidence>
<gene>
    <name evidence="1" type="ORF">AFUB_080760</name>
</gene>
<dbReference type="EMBL" id="DS499600">
    <property type="protein sequence ID" value="EDP48639.1"/>
    <property type="molecule type" value="Genomic_DNA"/>
</dbReference>
<dbReference type="AlphaFoldDB" id="B0Y9E6"/>
<dbReference type="Proteomes" id="UP000001699">
    <property type="component" value="Unassembled WGS sequence"/>
</dbReference>
<name>B0Y9E6_ASPFC</name>
<reference evidence="1 2" key="1">
    <citation type="journal article" date="2008" name="PLoS Genet.">
        <title>Genomic islands in the pathogenic filamentous fungus Aspergillus fumigatus.</title>
        <authorList>
            <person name="Fedorova N.D."/>
            <person name="Khaldi N."/>
            <person name="Joardar V.S."/>
            <person name="Maiti R."/>
            <person name="Amedeo P."/>
            <person name="Anderson M.J."/>
            <person name="Crabtree J."/>
            <person name="Silva J.C."/>
            <person name="Badger J.H."/>
            <person name="Albarraq A."/>
            <person name="Angiuoli S."/>
            <person name="Bussey H."/>
            <person name="Bowyer P."/>
            <person name="Cotty P.J."/>
            <person name="Dyer P.S."/>
            <person name="Egan A."/>
            <person name="Galens K."/>
            <person name="Fraser-Liggett C.M."/>
            <person name="Haas B.J."/>
            <person name="Inman J.M."/>
            <person name="Kent R."/>
            <person name="Lemieux S."/>
            <person name="Malavazi I."/>
            <person name="Orvis J."/>
            <person name="Roemer T."/>
            <person name="Ronning C.M."/>
            <person name="Sundaram J.P."/>
            <person name="Sutton G."/>
            <person name="Turner G."/>
            <person name="Venter J.C."/>
            <person name="White O.R."/>
            <person name="Whitty B.R."/>
            <person name="Youngman P."/>
            <person name="Wolfe K.H."/>
            <person name="Goldman G.H."/>
            <person name="Wortman J.R."/>
            <person name="Jiang B."/>
            <person name="Denning D.W."/>
            <person name="Nierman W.C."/>
        </authorList>
    </citation>
    <scope>NUCLEOTIDE SEQUENCE [LARGE SCALE GENOMIC DNA]</scope>
    <source>
        <strain evidence="2">CBS 144.89 / FGSC A1163 / CEA10</strain>
    </source>
</reference>
<dbReference type="HOGENOM" id="CLU_2183376_0_0_1"/>
<keyword evidence="1" id="KW-0560">Oxidoreductase</keyword>
<evidence type="ECO:0000313" key="2">
    <source>
        <dbReference type="Proteomes" id="UP000001699"/>
    </source>
</evidence>
<dbReference type="PANTHER" id="PTHR46865:SF7">
    <property type="entry name" value="MONOOXYGENASE, PUTATIVE (AFU_ORTHOLOGUE AFUA_8G07040)-RELATED"/>
    <property type="match status" value="1"/>
</dbReference>
<dbReference type="PANTHER" id="PTHR46865">
    <property type="entry name" value="OXIDOREDUCTASE-RELATED"/>
    <property type="match status" value="1"/>
</dbReference>
<organism evidence="1 2">
    <name type="scientific">Aspergillus fumigatus (strain CBS 144.89 / FGSC A1163 / CEA10)</name>
    <name type="common">Neosartorya fumigata</name>
    <dbReference type="NCBI Taxonomy" id="451804"/>
    <lineage>
        <taxon>Eukaryota</taxon>
        <taxon>Fungi</taxon>
        <taxon>Dikarya</taxon>
        <taxon>Ascomycota</taxon>
        <taxon>Pezizomycotina</taxon>
        <taxon>Eurotiomycetes</taxon>
        <taxon>Eurotiomycetidae</taxon>
        <taxon>Eurotiales</taxon>
        <taxon>Aspergillaceae</taxon>
        <taxon>Aspergillus</taxon>
        <taxon>Aspergillus subgen. Fumigati</taxon>
    </lineage>
</organism>
<proteinExistence type="predicted"/>
<dbReference type="VEuPathDB" id="FungiDB:AFUB_080760"/>
<dbReference type="OrthoDB" id="655030at2759"/>
<dbReference type="Gene3D" id="3.50.50.60">
    <property type="entry name" value="FAD/NAD(P)-binding domain"/>
    <property type="match status" value="1"/>
</dbReference>
<sequence>MDDILEALESADDFYCERLGVVKMDCWSRGRVLGDAAFCPSATTGMGTTRILVGVYILVGEIGKQCKRSFGGDIDGSTTKDALSRAFKAFSDRLPSTSLVLLFSIFPSL</sequence>
<protein>
    <submittedName>
        <fullName evidence="1">FAD-binding monooxygenase, putative</fullName>
    </submittedName>
</protein>
<dbReference type="InterPro" id="IPR051704">
    <property type="entry name" value="FAD_aromatic-hydroxylase"/>
</dbReference>
<accession>B0Y9E6</accession>
<dbReference type="InterPro" id="IPR036188">
    <property type="entry name" value="FAD/NAD-bd_sf"/>
</dbReference>
<keyword evidence="2" id="KW-1185">Reference proteome</keyword>